<dbReference type="Pfam" id="PF24758">
    <property type="entry name" value="LRR_At5g56370"/>
    <property type="match status" value="1"/>
</dbReference>
<dbReference type="OrthoDB" id="1298252at2759"/>
<reference evidence="2 3" key="1">
    <citation type="journal article" date="2018" name="Science">
        <title>The opium poppy genome and morphinan production.</title>
        <authorList>
            <person name="Guo L."/>
            <person name="Winzer T."/>
            <person name="Yang X."/>
            <person name="Li Y."/>
            <person name="Ning Z."/>
            <person name="He Z."/>
            <person name="Teodor R."/>
            <person name="Lu Y."/>
            <person name="Bowser T.A."/>
            <person name="Graham I.A."/>
            <person name="Ye K."/>
        </authorList>
    </citation>
    <scope>NUCLEOTIDE SEQUENCE [LARGE SCALE GENOMIC DNA]</scope>
    <source>
        <strain evidence="3">cv. HN1</strain>
        <tissue evidence="2">Leaves</tissue>
    </source>
</reference>
<dbReference type="CDD" id="cd22160">
    <property type="entry name" value="F-box_AtFBL13-like"/>
    <property type="match status" value="1"/>
</dbReference>
<proteinExistence type="predicted"/>
<keyword evidence="3" id="KW-1185">Reference proteome</keyword>
<dbReference type="PANTHER" id="PTHR31900:SF30">
    <property type="entry name" value="SUPERFAMILY PROTEIN, PUTATIVE-RELATED"/>
    <property type="match status" value="1"/>
</dbReference>
<sequence length="416" mass="48429">MDMKRQKLLEGHSDMDEGEDRISKLPDSLVHHILCFLPTKSAICTSILSKKWRYKWISIPNLDFRVWRSATSEDVYLETDRFMEFMDRVLLLRDMSKLKKFYLVCDGRCDRTRVNAWISDIVKCKVEELIVCSKSQVPYSPFLSPSSIFTCDSLVRLTISMLCDLKLPTLIHFPRLKLLRLMHITFRDKNFSEEFISNCPVLDELSIEYCTWDAMEDFIMSAPNLKTLRIQAPKGVIRINAPNLTHFEYEGRIAKEYDVHGFSSLVNAEIDFCMYLEDKDDIETRREELGYAVIKLFERLSSVRFLKLSFETHKALSLVDNLNARLPAFNNLRYLEVSYICYSRYYKPLLCLLEISPKLKSVNFTHGFGGRLSENGIEVVLPPIVFSKLKKVTFGSFKGDKMELILAEFFLKNAKI</sequence>
<dbReference type="SUPFAM" id="SSF81383">
    <property type="entry name" value="F-box domain"/>
    <property type="match status" value="1"/>
</dbReference>
<name>A0A4Y7K9A2_PAPSO</name>
<feature type="domain" description="F-box" evidence="1">
    <location>
        <begin position="19"/>
        <end position="70"/>
    </location>
</feature>
<dbReference type="InterPro" id="IPR032675">
    <property type="entry name" value="LRR_dom_sf"/>
</dbReference>
<dbReference type="PROSITE" id="PS50181">
    <property type="entry name" value="FBOX"/>
    <property type="match status" value="1"/>
</dbReference>
<dbReference type="OMA" id="VELIICN"/>
<dbReference type="Proteomes" id="UP000316621">
    <property type="component" value="Chromosome 7"/>
</dbReference>
<dbReference type="PANTHER" id="PTHR31900">
    <property type="entry name" value="F-BOX/RNI SUPERFAMILY PROTEIN-RELATED"/>
    <property type="match status" value="1"/>
</dbReference>
<dbReference type="SUPFAM" id="SSF52047">
    <property type="entry name" value="RNI-like"/>
    <property type="match status" value="1"/>
</dbReference>
<gene>
    <name evidence="2" type="ORF">C5167_032016</name>
</gene>
<dbReference type="InterPro" id="IPR001810">
    <property type="entry name" value="F-box_dom"/>
</dbReference>
<dbReference type="Gene3D" id="3.80.10.10">
    <property type="entry name" value="Ribonuclease Inhibitor"/>
    <property type="match status" value="1"/>
</dbReference>
<dbReference type="InterPro" id="IPR050232">
    <property type="entry name" value="FBL13/AtMIF1-like"/>
</dbReference>
<dbReference type="Gene3D" id="1.20.1280.50">
    <property type="match status" value="1"/>
</dbReference>
<dbReference type="Pfam" id="PF00646">
    <property type="entry name" value="F-box"/>
    <property type="match status" value="1"/>
</dbReference>
<protein>
    <recommendedName>
        <fullName evidence="1">F-box domain-containing protein</fullName>
    </recommendedName>
</protein>
<organism evidence="2 3">
    <name type="scientific">Papaver somniferum</name>
    <name type="common">Opium poppy</name>
    <dbReference type="NCBI Taxonomy" id="3469"/>
    <lineage>
        <taxon>Eukaryota</taxon>
        <taxon>Viridiplantae</taxon>
        <taxon>Streptophyta</taxon>
        <taxon>Embryophyta</taxon>
        <taxon>Tracheophyta</taxon>
        <taxon>Spermatophyta</taxon>
        <taxon>Magnoliopsida</taxon>
        <taxon>Ranunculales</taxon>
        <taxon>Papaveraceae</taxon>
        <taxon>Papaveroideae</taxon>
        <taxon>Papaver</taxon>
    </lineage>
</organism>
<dbReference type="InterPro" id="IPR036047">
    <property type="entry name" value="F-box-like_dom_sf"/>
</dbReference>
<evidence type="ECO:0000313" key="3">
    <source>
        <dbReference type="Proteomes" id="UP000316621"/>
    </source>
</evidence>
<evidence type="ECO:0000313" key="2">
    <source>
        <dbReference type="EMBL" id="RZC68920.1"/>
    </source>
</evidence>
<dbReference type="AlphaFoldDB" id="A0A4Y7K9A2"/>
<dbReference type="InterPro" id="IPR053781">
    <property type="entry name" value="F-box_AtFBL13-like"/>
</dbReference>
<evidence type="ECO:0000259" key="1">
    <source>
        <dbReference type="PROSITE" id="PS50181"/>
    </source>
</evidence>
<dbReference type="InterPro" id="IPR055411">
    <property type="entry name" value="LRR_FXL15/At3g58940/PEG3-like"/>
</dbReference>
<accession>A0A4Y7K9A2</accession>
<dbReference type="EMBL" id="CM010721">
    <property type="protein sequence ID" value="RZC68920.1"/>
    <property type="molecule type" value="Genomic_DNA"/>
</dbReference>
<dbReference type="Gramene" id="RZC68920">
    <property type="protein sequence ID" value="RZC68920"/>
    <property type="gene ID" value="C5167_032016"/>
</dbReference>